<proteinExistence type="predicted"/>
<evidence type="ECO:0000313" key="4">
    <source>
        <dbReference type="Proteomes" id="UP000038802"/>
    </source>
</evidence>
<dbReference type="AlphaFoldDB" id="A0A0U0S1R1"/>
<evidence type="ECO:0000313" key="5">
    <source>
        <dbReference type="Proteomes" id="UP000039021"/>
    </source>
</evidence>
<dbReference type="Proteomes" id="UP000038802">
    <property type="component" value="Unassembled WGS sequence"/>
</dbReference>
<dbReference type="EMBL" id="CSBK01000153">
    <property type="protein sequence ID" value="COX02321.1"/>
    <property type="molecule type" value="Genomic_DNA"/>
</dbReference>
<evidence type="ECO:0000313" key="6">
    <source>
        <dbReference type="Proteomes" id="UP000046680"/>
    </source>
</evidence>
<reference evidence="3" key="3">
    <citation type="submission" date="2015-03" db="EMBL/GenBank/DDBJ databases">
        <authorList>
            <consortium name="Pathogen Informatics"/>
            <person name="Murphy D."/>
        </authorList>
    </citation>
    <scope>NUCLEOTIDE SEQUENCE</scope>
    <source>
        <strain evidence="3">N09902308</strain>
    </source>
</reference>
<evidence type="ECO:0000313" key="1">
    <source>
        <dbReference type="EMBL" id="CFR89012.1"/>
    </source>
</evidence>
<reference evidence="2" key="2">
    <citation type="submission" date="2015-03" db="EMBL/GenBank/DDBJ databases">
        <authorList>
            <person name="Murphy D."/>
        </authorList>
    </citation>
    <scope>NUCLEOTIDE SEQUENCE [LARGE SCALE GENOMIC DNA]</scope>
    <source>
        <strain evidence="2">K00500041</strain>
    </source>
</reference>
<reference evidence="4 5" key="1">
    <citation type="submission" date="2015-03" db="EMBL/GenBank/DDBJ databases">
        <authorList>
            <consortium name="Pathogen Informatics"/>
        </authorList>
    </citation>
    <scope>NUCLEOTIDE SEQUENCE [LARGE SCALE GENOMIC DNA]</scope>
    <source>
        <strain evidence="1 6">C09601061</strain>
        <strain evidence="4">K00500041</strain>
        <strain evidence="5">N09902308</strain>
    </source>
</reference>
<gene>
    <name evidence="1" type="ORF">ERS007657_02735</name>
    <name evidence="2" type="ORF">ERS007703_01594</name>
    <name evidence="3" type="ORF">ERS007739_00530</name>
</gene>
<dbReference type="EMBL" id="CSAE01000139">
    <property type="protein sequence ID" value="COV54134.1"/>
    <property type="molecule type" value="Genomic_DNA"/>
</dbReference>
<protein>
    <submittedName>
        <fullName evidence="2">Uncharacterized protein</fullName>
    </submittedName>
</protein>
<dbReference type="Proteomes" id="UP000046680">
    <property type="component" value="Unassembled WGS sequence"/>
</dbReference>
<sequence length="37" mass="3900">MAANSSTNGKNNVCGEITRIPVATSATIIPTMRIPIR</sequence>
<evidence type="ECO:0000313" key="3">
    <source>
        <dbReference type="EMBL" id="COX02321.1"/>
    </source>
</evidence>
<evidence type="ECO:0000313" key="2">
    <source>
        <dbReference type="EMBL" id="COV54134.1"/>
    </source>
</evidence>
<name>A0A0U0S1R1_MYCTX</name>
<dbReference type="EMBL" id="CGCX01001118">
    <property type="protein sequence ID" value="CFR89012.1"/>
    <property type="molecule type" value="Genomic_DNA"/>
</dbReference>
<dbReference type="Proteomes" id="UP000039021">
    <property type="component" value="Unassembled WGS sequence"/>
</dbReference>
<organism evidence="2 4">
    <name type="scientific">Mycobacterium tuberculosis</name>
    <dbReference type="NCBI Taxonomy" id="1773"/>
    <lineage>
        <taxon>Bacteria</taxon>
        <taxon>Bacillati</taxon>
        <taxon>Actinomycetota</taxon>
        <taxon>Actinomycetes</taxon>
        <taxon>Mycobacteriales</taxon>
        <taxon>Mycobacteriaceae</taxon>
        <taxon>Mycobacterium</taxon>
        <taxon>Mycobacterium tuberculosis complex</taxon>
    </lineage>
</organism>
<accession>A0A0U0S1R1</accession>